<reference evidence="3" key="1">
    <citation type="journal article" date="2019" name="Int. J. Syst. Evol. Microbiol.">
        <title>The Global Catalogue of Microorganisms (GCM) 10K type strain sequencing project: providing services to taxonomists for standard genome sequencing and annotation.</title>
        <authorList>
            <consortium name="The Broad Institute Genomics Platform"/>
            <consortium name="The Broad Institute Genome Sequencing Center for Infectious Disease"/>
            <person name="Wu L."/>
            <person name="Ma J."/>
        </authorList>
    </citation>
    <scope>NUCLEOTIDE SEQUENCE [LARGE SCALE GENOMIC DNA]</scope>
    <source>
        <strain evidence="3">CGMCC 1.13681</strain>
    </source>
</reference>
<comment type="caution">
    <text evidence="2">The sequence shown here is derived from an EMBL/GenBank/DDBJ whole genome shotgun (WGS) entry which is preliminary data.</text>
</comment>
<evidence type="ECO:0000313" key="3">
    <source>
        <dbReference type="Proteomes" id="UP001596413"/>
    </source>
</evidence>
<evidence type="ECO:0000313" key="2">
    <source>
        <dbReference type="EMBL" id="MFC7219472.1"/>
    </source>
</evidence>
<feature type="region of interest" description="Disordered" evidence="1">
    <location>
        <begin position="257"/>
        <end position="278"/>
    </location>
</feature>
<dbReference type="RefSeq" id="WP_386415205.1">
    <property type="nucleotide sequence ID" value="NZ_JBHSZO010000021.1"/>
</dbReference>
<proteinExistence type="predicted"/>
<dbReference type="Proteomes" id="UP001596413">
    <property type="component" value="Unassembled WGS sequence"/>
</dbReference>
<organism evidence="2 3">
    <name type="scientific">Streptomyces polyrhachis</name>
    <dbReference type="NCBI Taxonomy" id="1282885"/>
    <lineage>
        <taxon>Bacteria</taxon>
        <taxon>Bacillati</taxon>
        <taxon>Actinomycetota</taxon>
        <taxon>Actinomycetes</taxon>
        <taxon>Kitasatosporales</taxon>
        <taxon>Streptomycetaceae</taxon>
        <taxon>Streptomyces</taxon>
    </lineage>
</organism>
<protein>
    <submittedName>
        <fullName evidence="2">Uncharacterized protein</fullName>
    </submittedName>
</protein>
<evidence type="ECO:0000256" key="1">
    <source>
        <dbReference type="SAM" id="MobiDB-lite"/>
    </source>
</evidence>
<gene>
    <name evidence="2" type="ORF">ACFQLX_15015</name>
</gene>
<sequence length="278" mass="30118">MRTETRDWFDLRDLRGTGIEWATRADGCRTVTQHDDDGMPLYSLREPESDEFPFTAWSGLLARATDLLGSVRTDPALHTLEVRACLDRCAEPDGHQHIDSLASALSQAGFDRTALLRALSQPVALAEAAWAVETLAGLDQGELIAAWSGVSSLTDSRSWQLSLTLPAAGRPWRFAQEFAGELTGALQAVGLGRAETGGGTWMPDGHGGLVRHSDRLDVLIRDDLPGGIHVISHLLHQHQAAETAVLKHDEKPYGLIPLINPPAAGRPSPTKNIRAVRP</sequence>
<name>A0ABW2GFS8_9ACTN</name>
<accession>A0ABW2GFS8</accession>
<dbReference type="EMBL" id="JBHSZO010000021">
    <property type="protein sequence ID" value="MFC7219472.1"/>
    <property type="molecule type" value="Genomic_DNA"/>
</dbReference>
<keyword evidence="3" id="KW-1185">Reference proteome</keyword>